<dbReference type="SMART" id="SM00857">
    <property type="entry name" value="Resolvase"/>
    <property type="match status" value="1"/>
</dbReference>
<feature type="domain" description="Resolvase/invertase-type recombinase catalytic" evidence="4">
    <location>
        <begin position="7"/>
        <end position="156"/>
    </location>
</feature>
<comment type="caution">
    <text evidence="6">The sequence shown here is derived from an EMBL/GenBank/DDBJ whole genome shotgun (WGS) entry which is preliminary data.</text>
</comment>
<evidence type="ECO:0000256" key="3">
    <source>
        <dbReference type="SAM" id="MobiDB-lite"/>
    </source>
</evidence>
<sequence>MVATLKPAVGYLRNSDNKQKDNHSEGIQKRMITEKAKQEGYDIIKWRFDEAVSGYRKRASKRKNMQLLLDDAKEVDAIFFYDESRLTRKIYDFQREIYLPIKDRFPKIKFYSSESTSGEWDPNDPLVQAKLVFAAEESNIKSKRAKDAQLSILANNDSDKPSRPGTRTPVGYDLVEGILMPNADSPIVTRIFDMASWGYSNEKIKDILNTEQVKTKHISRWHSSTIDYILKNIVYAGHLSWYVKQSQSSMSDIKNEDLEPFKDVHEPIISPVMFSVVTQVKSYKKRYGKLETSFFLRNLLYCSQCNTAFKTKDNSPKGKSGKYQVYRCQNCKININADDIHAEVKTDLSKKWTSNLHQMIDESKSALSGWMKTLKVWKKSVEQTEERILFNERMLGQQEEQEDIVTIFKSSKELIKEEKLKINQAIEKIELLNNDEALLVVYSHFKKADISSLSNNELRTLYLTFIDKIQVTYSRDKDFKLSINYRLNPFVDLETSTGQITEELMKQLPEKPKDLKMKK</sequence>
<evidence type="ECO:0000313" key="6">
    <source>
        <dbReference type="EMBL" id="GAE45990.1"/>
    </source>
</evidence>
<keyword evidence="1" id="KW-0238">DNA-binding</keyword>
<evidence type="ECO:0000259" key="5">
    <source>
        <dbReference type="PROSITE" id="PS51737"/>
    </source>
</evidence>
<evidence type="ECO:0000313" key="7">
    <source>
        <dbReference type="Proteomes" id="UP000018949"/>
    </source>
</evidence>
<evidence type="ECO:0000256" key="2">
    <source>
        <dbReference type="ARBA" id="ARBA00023172"/>
    </source>
</evidence>
<dbReference type="Gene3D" id="3.40.50.1390">
    <property type="entry name" value="Resolvase, N-terminal catalytic domain"/>
    <property type="match status" value="1"/>
</dbReference>
<dbReference type="InterPro" id="IPR006119">
    <property type="entry name" value="Resolv_N"/>
</dbReference>
<evidence type="ECO:0000259" key="4">
    <source>
        <dbReference type="PROSITE" id="PS51736"/>
    </source>
</evidence>
<dbReference type="EMBL" id="BAUW01000033">
    <property type="protein sequence ID" value="GAE45990.1"/>
    <property type="molecule type" value="Genomic_DNA"/>
</dbReference>
<feature type="compositionally biased region" description="Basic and acidic residues" evidence="3">
    <location>
        <begin position="15"/>
        <end position="26"/>
    </location>
</feature>
<dbReference type="AlphaFoldDB" id="W4RNJ9"/>
<protein>
    <submittedName>
        <fullName evidence="6">Recombinase</fullName>
    </submittedName>
</protein>
<name>W4RNJ9_9BACI</name>
<evidence type="ECO:0000256" key="1">
    <source>
        <dbReference type="ARBA" id="ARBA00023125"/>
    </source>
</evidence>
<dbReference type="eggNOG" id="COG1961">
    <property type="taxonomic scope" value="Bacteria"/>
</dbReference>
<dbReference type="PROSITE" id="PS51737">
    <property type="entry name" value="RECOMBINASE_DNA_BIND"/>
    <property type="match status" value="1"/>
</dbReference>
<feature type="domain" description="Recombinase" evidence="5">
    <location>
        <begin position="169"/>
        <end position="287"/>
    </location>
</feature>
<keyword evidence="7" id="KW-1185">Reference proteome</keyword>
<dbReference type="CDD" id="cd00338">
    <property type="entry name" value="Ser_Recombinase"/>
    <property type="match status" value="1"/>
</dbReference>
<dbReference type="GO" id="GO:0003677">
    <property type="term" value="F:DNA binding"/>
    <property type="evidence" value="ECO:0007669"/>
    <property type="project" value="UniProtKB-KW"/>
</dbReference>
<proteinExistence type="predicted"/>
<dbReference type="InterPro" id="IPR038109">
    <property type="entry name" value="DNA_bind_recomb_sf"/>
</dbReference>
<dbReference type="InterPro" id="IPR011109">
    <property type="entry name" value="DNA_bind_recombinase_dom"/>
</dbReference>
<reference evidence="6 7" key="1">
    <citation type="submission" date="2013-12" db="EMBL/GenBank/DDBJ databases">
        <title>NBRP : Genome information of microbial organism related human and environment.</title>
        <authorList>
            <person name="Hattori M."/>
            <person name="Oshima K."/>
            <person name="Inaba H."/>
            <person name="Suda W."/>
            <person name="Sakamoto M."/>
            <person name="Iino T."/>
            <person name="Kitahara M."/>
            <person name="Oshida Y."/>
            <person name="Iida T."/>
            <person name="Kudo T."/>
            <person name="Itoh T."/>
            <person name="Ahmed I."/>
            <person name="Ohkuma M."/>
        </authorList>
    </citation>
    <scope>NUCLEOTIDE SEQUENCE [LARGE SCALE GENOMIC DNA]</scope>
    <source>
        <strain evidence="6 7">JCM 21738</strain>
    </source>
</reference>
<dbReference type="Gene3D" id="3.90.1750.20">
    <property type="entry name" value="Putative Large Serine Recombinase, Chain B, Domain 2"/>
    <property type="match status" value="1"/>
</dbReference>
<keyword evidence="2" id="KW-0233">DNA recombination</keyword>
<organism evidence="6 7">
    <name type="scientific">Mesobacillus boroniphilus JCM 21738</name>
    <dbReference type="NCBI Taxonomy" id="1294265"/>
    <lineage>
        <taxon>Bacteria</taxon>
        <taxon>Bacillati</taxon>
        <taxon>Bacillota</taxon>
        <taxon>Bacilli</taxon>
        <taxon>Bacillales</taxon>
        <taxon>Bacillaceae</taxon>
        <taxon>Mesobacillus</taxon>
    </lineage>
</organism>
<dbReference type="PANTHER" id="PTHR30461">
    <property type="entry name" value="DNA-INVERTASE FROM LAMBDOID PROPHAGE"/>
    <property type="match status" value="1"/>
</dbReference>
<dbReference type="GO" id="GO:0000150">
    <property type="term" value="F:DNA strand exchange activity"/>
    <property type="evidence" value="ECO:0007669"/>
    <property type="project" value="InterPro"/>
</dbReference>
<dbReference type="InterPro" id="IPR050639">
    <property type="entry name" value="SSR_resolvase"/>
</dbReference>
<dbReference type="PROSITE" id="PS51736">
    <property type="entry name" value="RECOMBINASES_3"/>
    <property type="match status" value="1"/>
</dbReference>
<accession>W4RNJ9</accession>
<dbReference type="Proteomes" id="UP000018949">
    <property type="component" value="Unassembled WGS sequence"/>
</dbReference>
<dbReference type="PANTHER" id="PTHR30461:SF2">
    <property type="entry name" value="SERINE RECOMBINASE PINE-RELATED"/>
    <property type="match status" value="1"/>
</dbReference>
<dbReference type="InterPro" id="IPR036162">
    <property type="entry name" value="Resolvase-like_N_sf"/>
</dbReference>
<dbReference type="SUPFAM" id="SSF53041">
    <property type="entry name" value="Resolvase-like"/>
    <property type="match status" value="1"/>
</dbReference>
<dbReference type="Pfam" id="PF00239">
    <property type="entry name" value="Resolvase"/>
    <property type="match status" value="1"/>
</dbReference>
<dbReference type="RefSeq" id="WP_023613423.1">
    <property type="nucleotide sequence ID" value="NZ_BAUW01000033.1"/>
</dbReference>
<dbReference type="Pfam" id="PF07508">
    <property type="entry name" value="Recombinase"/>
    <property type="match status" value="1"/>
</dbReference>
<gene>
    <name evidence="6" type="ORF">JCM21738_2846</name>
</gene>
<feature type="region of interest" description="Disordered" evidence="3">
    <location>
        <begin position="1"/>
        <end position="26"/>
    </location>
</feature>